<organism evidence="1">
    <name type="scientific">marine metagenome</name>
    <dbReference type="NCBI Taxonomy" id="408172"/>
    <lineage>
        <taxon>unclassified sequences</taxon>
        <taxon>metagenomes</taxon>
        <taxon>ecological metagenomes</taxon>
    </lineage>
</organism>
<protein>
    <submittedName>
        <fullName evidence="1">Uncharacterized protein</fullName>
    </submittedName>
</protein>
<gene>
    <name evidence="1" type="ORF">METZ01_LOCUS171073</name>
</gene>
<reference evidence="1" key="1">
    <citation type="submission" date="2018-05" db="EMBL/GenBank/DDBJ databases">
        <authorList>
            <person name="Lanie J.A."/>
            <person name="Ng W.-L."/>
            <person name="Kazmierczak K.M."/>
            <person name="Andrzejewski T.M."/>
            <person name="Davidsen T.M."/>
            <person name="Wayne K.J."/>
            <person name="Tettelin H."/>
            <person name="Glass J.I."/>
            <person name="Rusch D."/>
            <person name="Podicherti R."/>
            <person name="Tsui H.-C.T."/>
            <person name="Winkler M.E."/>
        </authorList>
    </citation>
    <scope>NUCLEOTIDE SEQUENCE</scope>
</reference>
<accession>A0A382BX77</accession>
<proteinExistence type="predicted"/>
<name>A0A382BX77_9ZZZZ</name>
<evidence type="ECO:0000313" key="1">
    <source>
        <dbReference type="EMBL" id="SVB18219.1"/>
    </source>
</evidence>
<sequence>MHLLNGLLGSYFKHVFNNFSRPDMRITWSSNNDGY</sequence>
<dbReference type="AlphaFoldDB" id="A0A382BX77"/>
<dbReference type="EMBL" id="UINC01031724">
    <property type="protein sequence ID" value="SVB18219.1"/>
    <property type="molecule type" value="Genomic_DNA"/>
</dbReference>